<comment type="caution">
    <text evidence="8">The sequence shown here is derived from an EMBL/GenBank/DDBJ whole genome shotgun (WGS) entry which is preliminary data.</text>
</comment>
<dbReference type="PANTHER" id="PTHR23508">
    <property type="entry name" value="CARBOXYLIC ACID TRANSPORTER PROTEIN HOMOLOG"/>
    <property type="match status" value="1"/>
</dbReference>
<dbReference type="PROSITE" id="PS50850">
    <property type="entry name" value="MFS"/>
    <property type="match status" value="1"/>
</dbReference>
<sequence>MSTAGYLDVRELIDHNRLTGKQKLSTLVALLCIVVDGLEVIVVGFIAPALKADWGLSTAQLAPAVTSGLVGLALGSFVAGPLGDRFGRKPVILTAVAAFAVITLVTPLAGGVVSFSVLRLLTGFGLGASMPNVAALVAELTPTRHRRALVGLSYAGFPTGAAIGAAVLPFIVAGAGWKVAMLLCGLAAVAIGIAVLFLLAESPRFLASSGRNRATLVRFCNDLEPGSADDTTVFTLGTPTRGRNYPISALFRRGLAPGTIFLWVGFLAVMFTVYLNNTWLPFLFADTGFETGQISLLTTLLQVGGIVGCSMIGLLQERFGPQATLVVTGAVGALMALSIALVPASTTVLAILIFVLGMATNSISTGYTVVSSTFYPTDIRSTGTSWTAGVSRIGSVAGAAVGTALVSLGFSISQVFLLLLVPIAIGALAMAAKGVVYRRRPTAGDDAPHHPPVTAESRPISPAEQS</sequence>
<evidence type="ECO:0000256" key="4">
    <source>
        <dbReference type="ARBA" id="ARBA00023136"/>
    </source>
</evidence>
<dbReference type="Pfam" id="PF07690">
    <property type="entry name" value="MFS_1"/>
    <property type="match status" value="1"/>
</dbReference>
<feature type="transmembrane region" description="Helical" evidence="6">
    <location>
        <begin position="116"/>
        <end position="137"/>
    </location>
</feature>
<keyword evidence="9" id="KW-1185">Reference proteome</keyword>
<feature type="transmembrane region" description="Helical" evidence="6">
    <location>
        <begin position="61"/>
        <end position="79"/>
    </location>
</feature>
<evidence type="ECO:0000256" key="6">
    <source>
        <dbReference type="SAM" id="Phobius"/>
    </source>
</evidence>
<feature type="transmembrane region" description="Helical" evidence="6">
    <location>
        <begin position="390"/>
        <end position="410"/>
    </location>
</feature>
<evidence type="ECO:0000313" key="9">
    <source>
        <dbReference type="Proteomes" id="UP001596119"/>
    </source>
</evidence>
<name>A0ABW1I597_9PSEU</name>
<protein>
    <submittedName>
        <fullName evidence="8">MFS transporter</fullName>
    </submittedName>
</protein>
<dbReference type="InterPro" id="IPR005829">
    <property type="entry name" value="Sugar_transporter_CS"/>
</dbReference>
<comment type="subcellular location">
    <subcellularLocation>
        <location evidence="1">Cell membrane</location>
        <topology evidence="1">Multi-pass membrane protein</topology>
    </subcellularLocation>
</comment>
<feature type="transmembrane region" description="Helical" evidence="6">
    <location>
        <begin position="348"/>
        <end position="370"/>
    </location>
</feature>
<dbReference type="InterPro" id="IPR020846">
    <property type="entry name" value="MFS_dom"/>
</dbReference>
<dbReference type="RefSeq" id="WP_379564343.1">
    <property type="nucleotide sequence ID" value="NZ_JBHSQK010000007.1"/>
</dbReference>
<feature type="transmembrane region" description="Helical" evidence="6">
    <location>
        <begin position="27"/>
        <end position="49"/>
    </location>
</feature>
<dbReference type="Proteomes" id="UP001596119">
    <property type="component" value="Unassembled WGS sequence"/>
</dbReference>
<dbReference type="PANTHER" id="PTHR23508:SF10">
    <property type="entry name" value="CARBOXYLIC ACID TRANSPORTER PROTEIN HOMOLOG"/>
    <property type="match status" value="1"/>
</dbReference>
<evidence type="ECO:0000256" key="1">
    <source>
        <dbReference type="ARBA" id="ARBA00004651"/>
    </source>
</evidence>
<feature type="transmembrane region" description="Helical" evidence="6">
    <location>
        <begin position="416"/>
        <end position="436"/>
    </location>
</feature>
<dbReference type="CDD" id="cd17365">
    <property type="entry name" value="MFS_PcaK_like"/>
    <property type="match status" value="1"/>
</dbReference>
<accession>A0ABW1I597</accession>
<keyword evidence="3 6" id="KW-1133">Transmembrane helix</keyword>
<feature type="transmembrane region" description="Helical" evidence="6">
    <location>
        <begin position="294"/>
        <end position="315"/>
    </location>
</feature>
<feature type="transmembrane region" description="Helical" evidence="6">
    <location>
        <begin position="91"/>
        <end position="110"/>
    </location>
</feature>
<evidence type="ECO:0000313" key="8">
    <source>
        <dbReference type="EMBL" id="MFC5947464.1"/>
    </source>
</evidence>
<feature type="region of interest" description="Disordered" evidence="5">
    <location>
        <begin position="442"/>
        <end position="466"/>
    </location>
</feature>
<dbReference type="PROSITE" id="PS00217">
    <property type="entry name" value="SUGAR_TRANSPORT_2"/>
    <property type="match status" value="1"/>
</dbReference>
<keyword evidence="4 6" id="KW-0472">Membrane</keyword>
<proteinExistence type="predicted"/>
<dbReference type="InterPro" id="IPR011701">
    <property type="entry name" value="MFS"/>
</dbReference>
<feature type="transmembrane region" description="Helical" evidence="6">
    <location>
        <begin position="322"/>
        <end position="342"/>
    </location>
</feature>
<gene>
    <name evidence="8" type="ORF">ACFQH9_04140</name>
</gene>
<dbReference type="InterPro" id="IPR036259">
    <property type="entry name" value="MFS_trans_sf"/>
</dbReference>
<evidence type="ECO:0000259" key="7">
    <source>
        <dbReference type="PROSITE" id="PS50850"/>
    </source>
</evidence>
<feature type="transmembrane region" description="Helical" evidence="6">
    <location>
        <begin position="255"/>
        <end position="274"/>
    </location>
</feature>
<evidence type="ECO:0000256" key="5">
    <source>
        <dbReference type="SAM" id="MobiDB-lite"/>
    </source>
</evidence>
<feature type="domain" description="Major facilitator superfamily (MFS) profile" evidence="7">
    <location>
        <begin position="25"/>
        <end position="438"/>
    </location>
</feature>
<evidence type="ECO:0000256" key="2">
    <source>
        <dbReference type="ARBA" id="ARBA00022692"/>
    </source>
</evidence>
<dbReference type="Gene3D" id="1.20.1250.20">
    <property type="entry name" value="MFS general substrate transporter like domains"/>
    <property type="match status" value="1"/>
</dbReference>
<feature type="transmembrane region" description="Helical" evidence="6">
    <location>
        <begin position="149"/>
        <end position="173"/>
    </location>
</feature>
<dbReference type="EMBL" id="JBHSQK010000007">
    <property type="protein sequence ID" value="MFC5947464.1"/>
    <property type="molecule type" value="Genomic_DNA"/>
</dbReference>
<organism evidence="8 9">
    <name type="scientific">Pseudonocardia lutea</name>
    <dbReference type="NCBI Taxonomy" id="2172015"/>
    <lineage>
        <taxon>Bacteria</taxon>
        <taxon>Bacillati</taxon>
        <taxon>Actinomycetota</taxon>
        <taxon>Actinomycetes</taxon>
        <taxon>Pseudonocardiales</taxon>
        <taxon>Pseudonocardiaceae</taxon>
        <taxon>Pseudonocardia</taxon>
    </lineage>
</organism>
<evidence type="ECO:0000256" key="3">
    <source>
        <dbReference type="ARBA" id="ARBA00022989"/>
    </source>
</evidence>
<feature type="transmembrane region" description="Helical" evidence="6">
    <location>
        <begin position="179"/>
        <end position="200"/>
    </location>
</feature>
<reference evidence="9" key="1">
    <citation type="journal article" date="2019" name="Int. J. Syst. Evol. Microbiol.">
        <title>The Global Catalogue of Microorganisms (GCM) 10K type strain sequencing project: providing services to taxonomists for standard genome sequencing and annotation.</title>
        <authorList>
            <consortium name="The Broad Institute Genomics Platform"/>
            <consortium name="The Broad Institute Genome Sequencing Center for Infectious Disease"/>
            <person name="Wu L."/>
            <person name="Ma J."/>
        </authorList>
    </citation>
    <scope>NUCLEOTIDE SEQUENCE [LARGE SCALE GENOMIC DNA]</scope>
    <source>
        <strain evidence="9">CGMCC 4.7397</strain>
    </source>
</reference>
<keyword evidence="2 6" id="KW-0812">Transmembrane</keyword>
<dbReference type="SUPFAM" id="SSF103473">
    <property type="entry name" value="MFS general substrate transporter"/>
    <property type="match status" value="1"/>
</dbReference>